<gene>
    <name evidence="2" type="ORF">EYF80_023499</name>
</gene>
<keyword evidence="3" id="KW-1185">Reference proteome</keyword>
<dbReference type="Proteomes" id="UP000314294">
    <property type="component" value="Unassembled WGS sequence"/>
</dbReference>
<accession>A0A4Z2HLV3</accession>
<evidence type="ECO:0000313" key="3">
    <source>
        <dbReference type="Proteomes" id="UP000314294"/>
    </source>
</evidence>
<dbReference type="AlphaFoldDB" id="A0A4Z2HLV3"/>
<feature type="compositionally biased region" description="Polar residues" evidence="1">
    <location>
        <begin position="83"/>
        <end position="96"/>
    </location>
</feature>
<evidence type="ECO:0000313" key="2">
    <source>
        <dbReference type="EMBL" id="TNN66265.1"/>
    </source>
</evidence>
<evidence type="ECO:0000256" key="1">
    <source>
        <dbReference type="SAM" id="MobiDB-lite"/>
    </source>
</evidence>
<reference evidence="2 3" key="1">
    <citation type="submission" date="2019-03" db="EMBL/GenBank/DDBJ databases">
        <title>First draft genome of Liparis tanakae, snailfish: a comprehensive survey of snailfish specific genes.</title>
        <authorList>
            <person name="Kim W."/>
            <person name="Song I."/>
            <person name="Jeong J.-H."/>
            <person name="Kim D."/>
            <person name="Kim S."/>
            <person name="Ryu S."/>
            <person name="Song J.Y."/>
            <person name="Lee S.K."/>
        </authorList>
    </citation>
    <scope>NUCLEOTIDE SEQUENCE [LARGE SCALE GENOMIC DNA]</scope>
    <source>
        <tissue evidence="2">Muscle</tissue>
    </source>
</reference>
<name>A0A4Z2HLV3_9TELE</name>
<proteinExistence type="predicted"/>
<protein>
    <submittedName>
        <fullName evidence="2">Uncharacterized protein</fullName>
    </submittedName>
</protein>
<feature type="compositionally biased region" description="Basic and acidic residues" evidence="1">
    <location>
        <begin position="73"/>
        <end position="82"/>
    </location>
</feature>
<dbReference type="EMBL" id="SRLO01000222">
    <property type="protein sequence ID" value="TNN66265.1"/>
    <property type="molecule type" value="Genomic_DNA"/>
</dbReference>
<organism evidence="2 3">
    <name type="scientific">Liparis tanakae</name>
    <name type="common">Tanaka's snailfish</name>
    <dbReference type="NCBI Taxonomy" id="230148"/>
    <lineage>
        <taxon>Eukaryota</taxon>
        <taxon>Metazoa</taxon>
        <taxon>Chordata</taxon>
        <taxon>Craniata</taxon>
        <taxon>Vertebrata</taxon>
        <taxon>Euteleostomi</taxon>
        <taxon>Actinopterygii</taxon>
        <taxon>Neopterygii</taxon>
        <taxon>Teleostei</taxon>
        <taxon>Neoteleostei</taxon>
        <taxon>Acanthomorphata</taxon>
        <taxon>Eupercaria</taxon>
        <taxon>Perciformes</taxon>
        <taxon>Cottioidei</taxon>
        <taxon>Cottales</taxon>
        <taxon>Liparidae</taxon>
        <taxon>Liparis</taxon>
    </lineage>
</organism>
<feature type="compositionally biased region" description="Low complexity" evidence="1">
    <location>
        <begin position="123"/>
        <end position="136"/>
    </location>
</feature>
<comment type="caution">
    <text evidence="2">The sequence shown here is derived from an EMBL/GenBank/DDBJ whole genome shotgun (WGS) entry which is preliminary data.</text>
</comment>
<feature type="region of interest" description="Disordered" evidence="1">
    <location>
        <begin position="73"/>
        <end position="136"/>
    </location>
</feature>
<sequence>MALLDEEETAFIYGFQLNSCDATVDTSASNSSARLDPSICCASFLGARCLMTTQLSFFGGNCVLAVQTIEPTDRDTLAERSRSQPYSPEVTSSSKPVLNDNAFIEARSNAQVDPSPEPPAPTTVPAAGRRPVTMVM</sequence>